<dbReference type="PANTHER" id="PTHR30471:SF3">
    <property type="entry name" value="UPF0758 PROTEIN YEES-RELATED"/>
    <property type="match status" value="1"/>
</dbReference>
<reference evidence="7 8" key="1">
    <citation type="submission" date="2020-04" db="EMBL/GenBank/DDBJ databases">
        <title>Genome sequence for Sphingorhabdus sp. strain M1.</title>
        <authorList>
            <person name="Park S.-J."/>
        </authorList>
    </citation>
    <scope>NUCLEOTIDE SEQUENCE [LARGE SCALE GENOMIC DNA]</scope>
    <source>
        <strain evidence="7 8">JK6</strain>
    </source>
</reference>
<dbReference type="InterPro" id="IPR037518">
    <property type="entry name" value="MPN"/>
</dbReference>
<organism evidence="7 8">
    <name type="scientific">Parasphingorhabdus halotolerans</name>
    <dbReference type="NCBI Taxonomy" id="2725558"/>
    <lineage>
        <taxon>Bacteria</taxon>
        <taxon>Pseudomonadati</taxon>
        <taxon>Pseudomonadota</taxon>
        <taxon>Alphaproteobacteria</taxon>
        <taxon>Sphingomonadales</taxon>
        <taxon>Sphingomonadaceae</taxon>
        <taxon>Parasphingorhabdus</taxon>
    </lineage>
</organism>
<name>A0A6H2DK71_9SPHN</name>
<evidence type="ECO:0000256" key="2">
    <source>
        <dbReference type="ARBA" id="ARBA00022723"/>
    </source>
</evidence>
<keyword evidence="5" id="KW-0482">Metalloprotease</keyword>
<dbReference type="EMBL" id="CP051217">
    <property type="protein sequence ID" value="QJB68056.1"/>
    <property type="molecule type" value="Genomic_DNA"/>
</dbReference>
<dbReference type="InterPro" id="IPR001405">
    <property type="entry name" value="UPF0758"/>
</dbReference>
<sequence length="86" mass="9629">MRYFEAGSASNVSFDIRAMLSYVLTHNSNALILAHYHPEGSPFPSNADIRATRKISQVFGILKVALIDHIIFSPSEHFSFRDAGYL</sequence>
<keyword evidence="4" id="KW-0862">Zinc</keyword>
<proteinExistence type="predicted"/>
<keyword evidence="2" id="KW-0479">Metal-binding</keyword>
<evidence type="ECO:0000256" key="1">
    <source>
        <dbReference type="ARBA" id="ARBA00022670"/>
    </source>
</evidence>
<evidence type="ECO:0000313" key="7">
    <source>
        <dbReference type="EMBL" id="QJB68056.1"/>
    </source>
</evidence>
<dbReference type="GO" id="GO:0006508">
    <property type="term" value="P:proteolysis"/>
    <property type="evidence" value="ECO:0007669"/>
    <property type="project" value="UniProtKB-KW"/>
</dbReference>
<dbReference type="GO" id="GO:0008237">
    <property type="term" value="F:metallopeptidase activity"/>
    <property type="evidence" value="ECO:0007669"/>
    <property type="project" value="UniProtKB-KW"/>
</dbReference>
<dbReference type="Proteomes" id="UP000501600">
    <property type="component" value="Chromosome"/>
</dbReference>
<accession>A0A6H2DK71</accession>
<dbReference type="KEGG" id="phao:HF685_00995"/>
<gene>
    <name evidence="7" type="ORF">HF685_00995</name>
</gene>
<evidence type="ECO:0000256" key="5">
    <source>
        <dbReference type="ARBA" id="ARBA00023049"/>
    </source>
</evidence>
<protein>
    <recommendedName>
        <fullName evidence="6">MPN domain-containing protein</fullName>
    </recommendedName>
</protein>
<dbReference type="SUPFAM" id="SSF102712">
    <property type="entry name" value="JAB1/MPN domain"/>
    <property type="match status" value="1"/>
</dbReference>
<dbReference type="PANTHER" id="PTHR30471">
    <property type="entry name" value="DNA REPAIR PROTEIN RADC"/>
    <property type="match status" value="1"/>
</dbReference>
<keyword evidence="3" id="KW-0378">Hydrolase</keyword>
<dbReference type="AlphaFoldDB" id="A0A6H2DK71"/>
<keyword evidence="1" id="KW-0645">Protease</keyword>
<evidence type="ECO:0000259" key="6">
    <source>
        <dbReference type="PROSITE" id="PS50249"/>
    </source>
</evidence>
<keyword evidence="8" id="KW-1185">Reference proteome</keyword>
<evidence type="ECO:0000256" key="3">
    <source>
        <dbReference type="ARBA" id="ARBA00022801"/>
    </source>
</evidence>
<dbReference type="GO" id="GO:0046872">
    <property type="term" value="F:metal ion binding"/>
    <property type="evidence" value="ECO:0007669"/>
    <property type="project" value="UniProtKB-KW"/>
</dbReference>
<dbReference type="PROSITE" id="PS50249">
    <property type="entry name" value="MPN"/>
    <property type="match status" value="1"/>
</dbReference>
<dbReference type="InterPro" id="IPR025657">
    <property type="entry name" value="RadC_JAB"/>
</dbReference>
<evidence type="ECO:0000313" key="8">
    <source>
        <dbReference type="Proteomes" id="UP000501600"/>
    </source>
</evidence>
<dbReference type="Gene3D" id="3.40.140.10">
    <property type="entry name" value="Cytidine Deaminase, domain 2"/>
    <property type="match status" value="1"/>
</dbReference>
<evidence type="ECO:0000256" key="4">
    <source>
        <dbReference type="ARBA" id="ARBA00022833"/>
    </source>
</evidence>
<dbReference type="Pfam" id="PF04002">
    <property type="entry name" value="RadC"/>
    <property type="match status" value="1"/>
</dbReference>
<feature type="domain" description="MPN" evidence="6">
    <location>
        <begin position="1"/>
        <end position="86"/>
    </location>
</feature>